<dbReference type="GO" id="GO:0005829">
    <property type="term" value="C:cytosol"/>
    <property type="evidence" value="ECO:0007669"/>
    <property type="project" value="TreeGrafter"/>
</dbReference>
<evidence type="ECO:0000259" key="10">
    <source>
        <dbReference type="PROSITE" id="PS51198"/>
    </source>
</evidence>
<evidence type="ECO:0000256" key="6">
    <source>
        <dbReference type="ARBA" id="ARBA00034617"/>
    </source>
</evidence>
<dbReference type="OrthoDB" id="7211215at2"/>
<keyword evidence="1 9" id="KW-0547">Nucleotide-binding</keyword>
<dbReference type="InterPro" id="IPR027417">
    <property type="entry name" value="P-loop_NTPase"/>
</dbReference>
<keyword evidence="2 9" id="KW-0378">Hydrolase</keyword>
<evidence type="ECO:0000256" key="7">
    <source>
        <dbReference type="ARBA" id="ARBA00034808"/>
    </source>
</evidence>
<name>A0A512AQ82_9SPHN</name>
<proteinExistence type="predicted"/>
<evidence type="ECO:0000313" key="11">
    <source>
        <dbReference type="EMBL" id="GEO01876.1"/>
    </source>
</evidence>
<reference evidence="11 12" key="1">
    <citation type="submission" date="2019-07" db="EMBL/GenBank/DDBJ databases">
        <title>Whole genome shotgun sequence of Novosphingobium sediminis NBRC 106119.</title>
        <authorList>
            <person name="Hosoyama A."/>
            <person name="Uohara A."/>
            <person name="Ohji S."/>
            <person name="Ichikawa N."/>
        </authorList>
    </citation>
    <scope>NUCLEOTIDE SEQUENCE [LARGE SCALE GENOMIC DNA]</scope>
    <source>
        <strain evidence="11 12">NBRC 106119</strain>
    </source>
</reference>
<dbReference type="GO" id="GO:0005524">
    <property type="term" value="F:ATP binding"/>
    <property type="evidence" value="ECO:0007669"/>
    <property type="project" value="UniProtKB-UniRule"/>
</dbReference>
<dbReference type="RefSeq" id="WP_147161188.1">
    <property type="nucleotide sequence ID" value="NZ_BJYR01000028.1"/>
</dbReference>
<sequence>MNLLWSSTFTAALGKLSPQEQKQVKLTATDLLFDPKGNGLQQHRVEAAPGFWTVRVNQDVRIVLHKQGEQTLLAYVGHHNDAYRWAERRKLVPHERTGAMQFVEVIDSETDFGRERMTCRGYVDLPQGQTLLLEPDLPQRPFAGLGEDQLLDVGVPRDWLGQVRDALSTEVDELFSHLPAEAAEALLDFATGGRLEDHIAQRAEPGADPFAHPDAQRRFRVLDNIEELRAALDQPFEQWAVFLHPVQRALVERAWKGPARISGSAGTGKTIVALHRAAHIARSDPAARVLLTTFSKPLALALERKRDVLTAAEPELRARIVVRPLDQAATELYTRAFSQPNRATEAQVRAAIAEARKTGLGGALGEAFLFEEWTELVDAWGVADAESYATLPRIGRRTRLGPQQRAAAWGVFAYVREWLAQRRLVTWAAIYGALTDWLERGGDLGFSHVVVDEAQDLSVAQVRFLGQLGKGRADALMLAGDVGQRIFHLPFSWAKLGLDVRGRSHCLKVNYRTSHQIRVAADRLLPPAISDMDGIEDGRRGTVSVFDGPEPLVSLADDAAGEQQAVADWLRECLSEGIEPHEIALLVRSEAQLARARAAAKAAWLDPYNAQGVAVMPMHGAKGLEFRAVCVMACDEDILPDPARLAAIGDVAELEAAYETERHLLYVACTRARDRLLVSGLAPGSEFLDDFKP</sequence>
<comment type="caution">
    <text evidence="11">The sequence shown here is derived from an EMBL/GenBank/DDBJ whole genome shotgun (WGS) entry which is preliminary data.</text>
</comment>
<evidence type="ECO:0000256" key="1">
    <source>
        <dbReference type="ARBA" id="ARBA00022741"/>
    </source>
</evidence>
<dbReference type="Gene3D" id="3.40.50.300">
    <property type="entry name" value="P-loop containing nucleotide triphosphate hydrolases"/>
    <property type="match status" value="2"/>
</dbReference>
<evidence type="ECO:0000256" key="5">
    <source>
        <dbReference type="ARBA" id="ARBA00023235"/>
    </source>
</evidence>
<dbReference type="GO" id="GO:0003677">
    <property type="term" value="F:DNA binding"/>
    <property type="evidence" value="ECO:0007669"/>
    <property type="project" value="InterPro"/>
</dbReference>
<dbReference type="EC" id="5.6.2.4" evidence="7"/>
<dbReference type="InterPro" id="IPR035093">
    <property type="entry name" value="RelE/ParE_toxin_dom_sf"/>
</dbReference>
<accession>A0A512AQ82</accession>
<dbReference type="GO" id="GO:0000725">
    <property type="term" value="P:recombinational repair"/>
    <property type="evidence" value="ECO:0007669"/>
    <property type="project" value="TreeGrafter"/>
</dbReference>
<evidence type="ECO:0000256" key="9">
    <source>
        <dbReference type="PROSITE-ProRule" id="PRU00560"/>
    </source>
</evidence>
<dbReference type="InterPro" id="IPR014017">
    <property type="entry name" value="DNA_helicase_UvrD-like_C"/>
</dbReference>
<dbReference type="Gene3D" id="3.30.2310.20">
    <property type="entry name" value="RelE-like"/>
    <property type="match status" value="1"/>
</dbReference>
<comment type="catalytic activity">
    <reaction evidence="6">
        <text>Couples ATP hydrolysis with the unwinding of duplex DNA by translocating in the 3'-5' direction.</text>
        <dbReference type="EC" id="5.6.2.4"/>
    </reaction>
</comment>
<dbReference type="Proteomes" id="UP000321464">
    <property type="component" value="Unassembled WGS sequence"/>
</dbReference>
<dbReference type="PANTHER" id="PTHR11070">
    <property type="entry name" value="UVRD / RECB / PCRA DNA HELICASE FAMILY MEMBER"/>
    <property type="match status" value="1"/>
</dbReference>
<dbReference type="SUPFAM" id="SSF143011">
    <property type="entry name" value="RelE-like"/>
    <property type="match status" value="1"/>
</dbReference>
<keyword evidence="12" id="KW-1185">Reference proteome</keyword>
<organism evidence="11 12">
    <name type="scientific">Novosphingobium sediminis</name>
    <dbReference type="NCBI Taxonomy" id="707214"/>
    <lineage>
        <taxon>Bacteria</taxon>
        <taxon>Pseudomonadati</taxon>
        <taxon>Pseudomonadota</taxon>
        <taxon>Alphaproteobacteria</taxon>
        <taxon>Sphingomonadales</taxon>
        <taxon>Sphingomonadaceae</taxon>
        <taxon>Novosphingobium</taxon>
    </lineage>
</organism>
<protein>
    <recommendedName>
        <fullName evidence="7">DNA 3'-5' helicase</fullName>
        <ecNumber evidence="7">5.6.2.4</ecNumber>
    </recommendedName>
</protein>
<dbReference type="EMBL" id="BJYR01000028">
    <property type="protein sequence ID" value="GEO01876.1"/>
    <property type="molecule type" value="Genomic_DNA"/>
</dbReference>
<evidence type="ECO:0000313" key="12">
    <source>
        <dbReference type="Proteomes" id="UP000321464"/>
    </source>
</evidence>
<evidence type="ECO:0000256" key="2">
    <source>
        <dbReference type="ARBA" id="ARBA00022801"/>
    </source>
</evidence>
<dbReference type="PANTHER" id="PTHR11070:SF45">
    <property type="entry name" value="DNA 3'-5' HELICASE"/>
    <property type="match status" value="1"/>
</dbReference>
<dbReference type="InterPro" id="IPR000212">
    <property type="entry name" value="DNA_helicase_UvrD/REP"/>
</dbReference>
<dbReference type="InterPro" id="IPR014016">
    <property type="entry name" value="UvrD-like_ATP-bd"/>
</dbReference>
<dbReference type="GO" id="GO:0016887">
    <property type="term" value="F:ATP hydrolysis activity"/>
    <property type="evidence" value="ECO:0007669"/>
    <property type="project" value="RHEA"/>
</dbReference>
<evidence type="ECO:0000256" key="4">
    <source>
        <dbReference type="ARBA" id="ARBA00022840"/>
    </source>
</evidence>
<gene>
    <name evidence="11" type="ORF">NSE01_37080</name>
</gene>
<keyword evidence="4 9" id="KW-0067">ATP-binding</keyword>
<comment type="catalytic activity">
    <reaction evidence="8">
        <text>ATP + H2O = ADP + phosphate + H(+)</text>
        <dbReference type="Rhea" id="RHEA:13065"/>
        <dbReference type="ChEBI" id="CHEBI:15377"/>
        <dbReference type="ChEBI" id="CHEBI:15378"/>
        <dbReference type="ChEBI" id="CHEBI:30616"/>
        <dbReference type="ChEBI" id="CHEBI:43474"/>
        <dbReference type="ChEBI" id="CHEBI:456216"/>
        <dbReference type="EC" id="5.6.2.4"/>
    </reaction>
</comment>
<dbReference type="Pfam" id="PF13245">
    <property type="entry name" value="AAA_19"/>
    <property type="match status" value="1"/>
</dbReference>
<dbReference type="Pfam" id="PF13361">
    <property type="entry name" value="UvrD_C"/>
    <property type="match status" value="1"/>
</dbReference>
<dbReference type="GO" id="GO:0043138">
    <property type="term" value="F:3'-5' DNA helicase activity"/>
    <property type="evidence" value="ECO:0007669"/>
    <property type="project" value="UniProtKB-EC"/>
</dbReference>
<keyword evidence="5" id="KW-0413">Isomerase</keyword>
<feature type="domain" description="UvrD-like helicase ATP-binding" evidence="10">
    <location>
        <begin position="242"/>
        <end position="520"/>
    </location>
</feature>
<dbReference type="SUPFAM" id="SSF52540">
    <property type="entry name" value="P-loop containing nucleoside triphosphate hydrolases"/>
    <property type="match status" value="1"/>
</dbReference>
<keyword evidence="3 9" id="KW-0347">Helicase</keyword>
<feature type="binding site" evidence="9">
    <location>
        <begin position="263"/>
        <end position="270"/>
    </location>
    <ligand>
        <name>ATP</name>
        <dbReference type="ChEBI" id="CHEBI:30616"/>
    </ligand>
</feature>
<evidence type="ECO:0000256" key="8">
    <source>
        <dbReference type="ARBA" id="ARBA00048988"/>
    </source>
</evidence>
<evidence type="ECO:0000256" key="3">
    <source>
        <dbReference type="ARBA" id="ARBA00022806"/>
    </source>
</evidence>
<dbReference type="PROSITE" id="PS51198">
    <property type="entry name" value="UVRD_HELICASE_ATP_BIND"/>
    <property type="match status" value="1"/>
</dbReference>
<dbReference type="AlphaFoldDB" id="A0A512AQ82"/>